<gene>
    <name evidence="1" type="ORF">PCOR1329_LOCUS57421</name>
</gene>
<dbReference type="EMBL" id="CAUYUJ010017094">
    <property type="protein sequence ID" value="CAK0871659.1"/>
    <property type="molecule type" value="Genomic_DNA"/>
</dbReference>
<accession>A0ABN9VHH6</accession>
<evidence type="ECO:0000313" key="1">
    <source>
        <dbReference type="EMBL" id="CAK0871659.1"/>
    </source>
</evidence>
<comment type="caution">
    <text evidence="1">The sequence shown here is derived from an EMBL/GenBank/DDBJ whole genome shotgun (WGS) entry which is preliminary data.</text>
</comment>
<dbReference type="Proteomes" id="UP001189429">
    <property type="component" value="Unassembled WGS sequence"/>
</dbReference>
<organism evidence="1 2">
    <name type="scientific">Prorocentrum cordatum</name>
    <dbReference type="NCBI Taxonomy" id="2364126"/>
    <lineage>
        <taxon>Eukaryota</taxon>
        <taxon>Sar</taxon>
        <taxon>Alveolata</taxon>
        <taxon>Dinophyceae</taxon>
        <taxon>Prorocentrales</taxon>
        <taxon>Prorocentraceae</taxon>
        <taxon>Prorocentrum</taxon>
    </lineage>
</organism>
<proteinExistence type="predicted"/>
<reference evidence="1" key="1">
    <citation type="submission" date="2023-10" db="EMBL/GenBank/DDBJ databases">
        <authorList>
            <person name="Chen Y."/>
            <person name="Shah S."/>
            <person name="Dougan E. K."/>
            <person name="Thang M."/>
            <person name="Chan C."/>
        </authorList>
    </citation>
    <scope>NUCLEOTIDE SEQUENCE [LARGE SCALE GENOMIC DNA]</scope>
</reference>
<sequence>MGSSFQKPEALYRERCNLEQHQICQCHHMVQRPKDGTRPAVYQLHLFKKYSISFETRSRSAEFVGSSLITLVSIVSVAFRINICIYALSVAYVALVSRATVPCHCCFGSVVTKVSPRAGWMVHRLDVGTSLAVGYLGRCPPQPACPPCLACSLSCASLACPAAPPCPACLAAAFQAPAAAEPALAAAPPLQAGTACAACVEAPCVC</sequence>
<evidence type="ECO:0000313" key="2">
    <source>
        <dbReference type="Proteomes" id="UP001189429"/>
    </source>
</evidence>
<name>A0ABN9VHH6_9DINO</name>
<keyword evidence="2" id="KW-1185">Reference proteome</keyword>
<protein>
    <submittedName>
        <fullName evidence="1">Uncharacterized protein</fullName>
    </submittedName>
</protein>